<comment type="caution">
    <text evidence="2">The sequence shown here is derived from an EMBL/GenBank/DDBJ whole genome shotgun (WGS) entry which is preliminary data.</text>
</comment>
<evidence type="ECO:0000313" key="3">
    <source>
        <dbReference type="Proteomes" id="UP000537204"/>
    </source>
</evidence>
<feature type="chain" id="PRO_5031248440" description="Peptidoglycan-binding protein LysM" evidence="1">
    <location>
        <begin position="25"/>
        <end position="176"/>
    </location>
</feature>
<proteinExistence type="predicted"/>
<accession>A0A7W8ZMI0</accession>
<dbReference type="Proteomes" id="UP000537204">
    <property type="component" value="Unassembled WGS sequence"/>
</dbReference>
<sequence>MKKTLLIIAALLAAFTFFNVKANAQTVTGNVPLSIVLSDAFSITLGPNPGVVFTYASAADYVASQTVTKASHFSVISNKPYSINVKATAEFNTFAANTTPVSLGIVQISVDPSTAATGATYSNANLTTTSQIIAAAAAPTIGTAYNIDYTIANGAGLINKAAGTYATNIVYTITQP</sequence>
<protein>
    <recommendedName>
        <fullName evidence="4">Peptidoglycan-binding protein LysM</fullName>
    </recommendedName>
</protein>
<dbReference type="EMBL" id="JACHCE010000003">
    <property type="protein sequence ID" value="MBB5636570.1"/>
    <property type="molecule type" value="Genomic_DNA"/>
</dbReference>
<feature type="signal peptide" evidence="1">
    <location>
        <begin position="1"/>
        <end position="24"/>
    </location>
</feature>
<reference evidence="2 3" key="1">
    <citation type="submission" date="2020-08" db="EMBL/GenBank/DDBJ databases">
        <title>Genomic Encyclopedia of Type Strains, Phase IV (KMG-V): Genome sequencing to study the core and pangenomes of soil and plant-associated prokaryotes.</title>
        <authorList>
            <person name="Whitman W."/>
        </authorList>
    </citation>
    <scope>NUCLEOTIDE SEQUENCE [LARGE SCALE GENOMIC DNA]</scope>
    <source>
        <strain evidence="2 3">S3M1</strain>
    </source>
</reference>
<name>A0A7W8ZMI0_9SPHI</name>
<gene>
    <name evidence="2" type="ORF">HDE68_002471</name>
</gene>
<keyword evidence="1" id="KW-0732">Signal</keyword>
<dbReference type="RefSeq" id="WP_183882245.1">
    <property type="nucleotide sequence ID" value="NZ_JACHCE010000003.1"/>
</dbReference>
<evidence type="ECO:0008006" key="4">
    <source>
        <dbReference type="Google" id="ProtNLM"/>
    </source>
</evidence>
<dbReference type="AlphaFoldDB" id="A0A7W8ZMI0"/>
<organism evidence="2 3">
    <name type="scientific">Pedobacter cryoconitis</name>
    <dbReference type="NCBI Taxonomy" id="188932"/>
    <lineage>
        <taxon>Bacteria</taxon>
        <taxon>Pseudomonadati</taxon>
        <taxon>Bacteroidota</taxon>
        <taxon>Sphingobacteriia</taxon>
        <taxon>Sphingobacteriales</taxon>
        <taxon>Sphingobacteriaceae</taxon>
        <taxon>Pedobacter</taxon>
    </lineage>
</organism>
<evidence type="ECO:0000313" key="2">
    <source>
        <dbReference type="EMBL" id="MBB5636570.1"/>
    </source>
</evidence>
<evidence type="ECO:0000256" key="1">
    <source>
        <dbReference type="SAM" id="SignalP"/>
    </source>
</evidence>